<dbReference type="AlphaFoldDB" id="A0A8W8M9U2"/>
<dbReference type="SUPFAM" id="SSF56436">
    <property type="entry name" value="C-type lectin-like"/>
    <property type="match status" value="1"/>
</dbReference>
<evidence type="ECO:0000313" key="3">
    <source>
        <dbReference type="Proteomes" id="UP000005408"/>
    </source>
</evidence>
<protein>
    <recommendedName>
        <fullName evidence="1">C-type lectin domain-containing protein</fullName>
    </recommendedName>
</protein>
<dbReference type="InterPro" id="IPR050111">
    <property type="entry name" value="C-type_lectin/snaclec_domain"/>
</dbReference>
<dbReference type="PANTHER" id="PTHR22803">
    <property type="entry name" value="MANNOSE, PHOSPHOLIPASE, LECTIN RECEPTOR RELATED"/>
    <property type="match status" value="1"/>
</dbReference>
<dbReference type="Gene3D" id="3.10.100.10">
    <property type="entry name" value="Mannose-Binding Protein A, subunit A"/>
    <property type="match status" value="1"/>
</dbReference>
<evidence type="ECO:0000313" key="2">
    <source>
        <dbReference type="EnsemblMetazoa" id="G32463.1:cds"/>
    </source>
</evidence>
<dbReference type="InterPro" id="IPR016187">
    <property type="entry name" value="CTDL_fold"/>
</dbReference>
<dbReference type="PROSITE" id="PS50041">
    <property type="entry name" value="C_TYPE_LECTIN_2"/>
    <property type="match status" value="1"/>
</dbReference>
<dbReference type="InterPro" id="IPR016186">
    <property type="entry name" value="C-type_lectin-like/link_sf"/>
</dbReference>
<name>A0A8W8M9U2_MAGGI</name>
<keyword evidence="3" id="KW-1185">Reference proteome</keyword>
<sequence length="261" mass="29394">MSQNHRFENKQKWSVIGIFLFSAIYMKTISAEGDIQGIYLHKVSSNEAVQAETTPCFIKSVHASSRLGCAHSCINHFPECAAVYYNKVMKLCKLLRCRPTDRLENQNLVGIPSGWELLEDNKACEEDWILFAGHCYHFIATGTIWNNAVSDCNSRGGSLIELHSQEEVDWVKDSFLLPETGVEAQCPTKWDCAIWTGASYQHGSSTFVNTNSGKTMVYPKWALFQPNNRGGNQEFVSLTRSGEGNDRAFDKVSQYLCQKTK</sequence>
<dbReference type="EnsemblMetazoa" id="G32463.1">
    <property type="protein sequence ID" value="G32463.1:cds"/>
    <property type="gene ID" value="G32463"/>
</dbReference>
<dbReference type="SMART" id="SM00034">
    <property type="entry name" value="CLECT"/>
    <property type="match status" value="1"/>
</dbReference>
<dbReference type="InterPro" id="IPR001304">
    <property type="entry name" value="C-type_lectin-like"/>
</dbReference>
<reference evidence="2" key="1">
    <citation type="submission" date="2022-08" db="UniProtKB">
        <authorList>
            <consortium name="EnsemblMetazoa"/>
        </authorList>
    </citation>
    <scope>IDENTIFICATION</scope>
    <source>
        <strain evidence="2">05x7-T-G4-1.051#20</strain>
    </source>
</reference>
<feature type="domain" description="C-type lectin" evidence="1">
    <location>
        <begin position="131"/>
        <end position="258"/>
    </location>
</feature>
<proteinExistence type="predicted"/>
<evidence type="ECO:0000259" key="1">
    <source>
        <dbReference type="PROSITE" id="PS50041"/>
    </source>
</evidence>
<dbReference type="Proteomes" id="UP000005408">
    <property type="component" value="Unassembled WGS sequence"/>
</dbReference>
<organism evidence="2 3">
    <name type="scientific">Magallana gigas</name>
    <name type="common">Pacific oyster</name>
    <name type="synonym">Crassostrea gigas</name>
    <dbReference type="NCBI Taxonomy" id="29159"/>
    <lineage>
        <taxon>Eukaryota</taxon>
        <taxon>Metazoa</taxon>
        <taxon>Spiralia</taxon>
        <taxon>Lophotrochozoa</taxon>
        <taxon>Mollusca</taxon>
        <taxon>Bivalvia</taxon>
        <taxon>Autobranchia</taxon>
        <taxon>Pteriomorphia</taxon>
        <taxon>Ostreida</taxon>
        <taxon>Ostreoidea</taxon>
        <taxon>Ostreidae</taxon>
        <taxon>Magallana</taxon>
    </lineage>
</organism>
<accession>A0A8W8M9U2</accession>
<dbReference type="Pfam" id="PF00059">
    <property type="entry name" value="Lectin_C"/>
    <property type="match status" value="1"/>
</dbReference>